<proteinExistence type="predicted"/>
<accession>A0A0B6Y9M3</accession>
<dbReference type="AlphaFoldDB" id="A0A0B6Y9M3"/>
<protein>
    <submittedName>
        <fullName evidence="1">Uncharacterized protein</fullName>
    </submittedName>
</protein>
<name>A0A0B6Y9M3_9EUPU</name>
<feature type="non-terminal residue" evidence="1">
    <location>
        <position position="1"/>
    </location>
</feature>
<evidence type="ECO:0000313" key="1">
    <source>
        <dbReference type="EMBL" id="CEK52521.1"/>
    </source>
</evidence>
<sequence>TNSDGPANLCPAVSSTRLPDFSTRTFIRAGSTLYVCTGIQSTKGVKQACYSTADDRTFQALDSRVGCLLGYDSLATSLYAISSNGLTYMVSLDGVQWFSLAEAEVTKARALPTFKDAIKVPRDG</sequence>
<organism evidence="1">
    <name type="scientific">Arion vulgaris</name>
    <dbReference type="NCBI Taxonomy" id="1028688"/>
    <lineage>
        <taxon>Eukaryota</taxon>
        <taxon>Metazoa</taxon>
        <taxon>Spiralia</taxon>
        <taxon>Lophotrochozoa</taxon>
        <taxon>Mollusca</taxon>
        <taxon>Gastropoda</taxon>
        <taxon>Heterobranchia</taxon>
        <taxon>Euthyneura</taxon>
        <taxon>Panpulmonata</taxon>
        <taxon>Eupulmonata</taxon>
        <taxon>Stylommatophora</taxon>
        <taxon>Helicina</taxon>
        <taxon>Arionoidea</taxon>
        <taxon>Arionidae</taxon>
        <taxon>Arion</taxon>
    </lineage>
</organism>
<dbReference type="EMBL" id="HACG01005656">
    <property type="protein sequence ID" value="CEK52521.1"/>
    <property type="molecule type" value="Transcribed_RNA"/>
</dbReference>
<gene>
    <name evidence="1" type="primary">ORF17103</name>
</gene>
<feature type="non-terminal residue" evidence="1">
    <location>
        <position position="124"/>
    </location>
</feature>
<reference evidence="1" key="1">
    <citation type="submission" date="2014-12" db="EMBL/GenBank/DDBJ databases">
        <title>Insight into the proteome of Arion vulgaris.</title>
        <authorList>
            <person name="Aradska J."/>
            <person name="Bulat T."/>
            <person name="Smidak R."/>
            <person name="Sarate P."/>
            <person name="Gangsoo J."/>
            <person name="Sialana F."/>
            <person name="Bilban M."/>
            <person name="Lubec G."/>
        </authorList>
    </citation>
    <scope>NUCLEOTIDE SEQUENCE</scope>
    <source>
        <tissue evidence="1">Skin</tissue>
    </source>
</reference>